<evidence type="ECO:0000313" key="1">
    <source>
        <dbReference type="EMBL" id="ADY25561.1"/>
    </source>
</evidence>
<proteinExistence type="predicted"/>
<reference evidence="2" key="1">
    <citation type="submission" date="2011-02" db="EMBL/GenBank/DDBJ databases">
        <title>The complete sequence of chromosome of Deinococcus proteolyticus DSM 20540.</title>
        <authorList>
            <consortium name="US DOE Joint Genome Institute (JGI-PGF)"/>
            <person name="Lucas S."/>
            <person name="Copeland A."/>
            <person name="Lapidus A."/>
            <person name="Bruce D."/>
            <person name="Goodwin L."/>
            <person name="Pitluck S."/>
            <person name="Kyrpides N."/>
            <person name="Mavromatis K."/>
            <person name="Pagani I."/>
            <person name="Ivanova N."/>
            <person name="Ovchinnikova G."/>
            <person name="Zeytun A."/>
            <person name="Detter J.C."/>
            <person name="Han C."/>
            <person name="Land M."/>
            <person name="Hauser L."/>
            <person name="Markowitz V."/>
            <person name="Cheng J.-F."/>
            <person name="Hugenholtz P."/>
            <person name="Woyke T."/>
            <person name="Wu D."/>
            <person name="Pukall R."/>
            <person name="Steenblock K."/>
            <person name="Brambilla E."/>
            <person name="Klenk H.-P."/>
            <person name="Eisen J.A."/>
        </authorList>
    </citation>
    <scope>NUCLEOTIDE SEQUENCE [LARGE SCALE GENOMIC DNA]</scope>
    <source>
        <strain evidence="2">ATCC 35074 / DSM 20540 / JCM 6276 / NBRC 101906 / NCIMB 13154 / VKM Ac-1939 / CCM 2703 / MRP</strain>
    </source>
</reference>
<dbReference type="AlphaFoldDB" id="F0RJT5"/>
<organism evidence="1 2">
    <name type="scientific">Deinococcus proteolyticus (strain ATCC 35074 / DSM 20540 / JCM 6276 / NBRC 101906 / NCIMB 13154 / VKM Ac-1939 / CCM 2703 / MRP)</name>
    <dbReference type="NCBI Taxonomy" id="693977"/>
    <lineage>
        <taxon>Bacteria</taxon>
        <taxon>Thermotogati</taxon>
        <taxon>Deinococcota</taxon>
        <taxon>Deinococci</taxon>
        <taxon>Deinococcales</taxon>
        <taxon>Deinococcaceae</taxon>
        <taxon>Deinococcus</taxon>
    </lineage>
</organism>
<evidence type="ECO:0000313" key="2">
    <source>
        <dbReference type="Proteomes" id="UP000007718"/>
    </source>
</evidence>
<protein>
    <submittedName>
        <fullName evidence="1">Uncharacterized protein</fullName>
    </submittedName>
</protein>
<dbReference type="HOGENOM" id="CLU_184322_0_0_0"/>
<sequence>MNLKEMAQREGLPAAVQVEREDTPAGILIRAVEGERGAEILITPSACKMYGEGPSLNAALSRLRSLLEGDGLPAREGQHWHHEELADF</sequence>
<name>F0RJT5_DEIPM</name>
<gene>
    <name evidence="1" type="ordered locus">Deipr_0391</name>
</gene>
<dbReference type="RefSeq" id="WP_013614170.1">
    <property type="nucleotide sequence ID" value="NC_015161.1"/>
</dbReference>
<dbReference type="Proteomes" id="UP000007718">
    <property type="component" value="Chromosome"/>
</dbReference>
<accession>F0RJT5</accession>
<dbReference type="EMBL" id="CP002536">
    <property type="protein sequence ID" value="ADY25561.1"/>
    <property type="molecule type" value="Genomic_DNA"/>
</dbReference>
<dbReference type="KEGG" id="dpt:Deipr_0391"/>
<dbReference type="STRING" id="693977.Deipr_0391"/>
<reference evidence="1 2" key="2">
    <citation type="journal article" date="2012" name="Stand. Genomic Sci.">
        <title>Complete genome sequence of the orange-red pigmented, radioresistant Deinococcus proteolyticus type strain (MRP(T)).</title>
        <authorList>
            <person name="Copeland A."/>
            <person name="Zeytun A."/>
            <person name="Yassawong M."/>
            <person name="Nolan M."/>
            <person name="Lucas S."/>
            <person name="Hammon N."/>
            <person name="Deshpande S."/>
            <person name="Cheng J.F."/>
            <person name="Han C."/>
            <person name="Tapia R."/>
            <person name="Goodwin L.A."/>
            <person name="Pitluck S."/>
            <person name="Mavromatis K."/>
            <person name="Liolios K."/>
            <person name="Pagani I."/>
            <person name="Ivanova N."/>
            <person name="Mikhailova N."/>
            <person name="Pati A."/>
            <person name="Chen A."/>
            <person name="Palaniappan K."/>
            <person name="Land M."/>
            <person name="Hauser L."/>
            <person name="Jeffries C.D."/>
            <person name="Brambilla E.M."/>
            <person name="Rohde M."/>
            <person name="Sikorski J."/>
            <person name="Pukall R."/>
            <person name="Goker M."/>
            <person name="Detter J.C."/>
            <person name="Woyke T."/>
            <person name="Bristow J."/>
            <person name="Eisen J.A."/>
            <person name="Markowitz V."/>
            <person name="Hugenholtz P."/>
            <person name="Kyrpides N.C."/>
            <person name="Klenk H.P."/>
            <person name="Lapidus A."/>
        </authorList>
    </citation>
    <scope>NUCLEOTIDE SEQUENCE [LARGE SCALE GENOMIC DNA]</scope>
    <source>
        <strain evidence="2">ATCC 35074 / DSM 20540 / JCM 6276 / NBRC 101906 / NCIMB 13154 / VKM Ac-1939 / CCM 2703 / MRP</strain>
    </source>
</reference>
<dbReference type="OrthoDB" id="71690at2"/>
<keyword evidence="2" id="KW-1185">Reference proteome</keyword>